<dbReference type="Gene3D" id="1.10.8.1050">
    <property type="entry name" value="Antitoxin VbhA-like"/>
    <property type="match status" value="1"/>
</dbReference>
<feature type="domain" description="Antitoxin VbhA" evidence="1">
    <location>
        <begin position="12"/>
        <end position="51"/>
    </location>
</feature>
<organism evidence="2 3">
    <name type="scientific">Candidatus Competibacter phosphatis</name>
    <dbReference type="NCBI Taxonomy" id="221280"/>
    <lineage>
        <taxon>Bacteria</taxon>
        <taxon>Pseudomonadati</taxon>
        <taxon>Pseudomonadota</taxon>
        <taxon>Gammaproteobacteria</taxon>
        <taxon>Candidatus Competibacteraceae</taxon>
        <taxon>Candidatus Competibacter</taxon>
    </lineage>
</organism>
<keyword evidence="3" id="KW-1185">Reference proteome</keyword>
<dbReference type="InterPro" id="IPR041535">
    <property type="entry name" value="VbhA"/>
</dbReference>
<evidence type="ECO:0000313" key="2">
    <source>
        <dbReference type="EMBL" id="NMQ21023.1"/>
    </source>
</evidence>
<dbReference type="CDD" id="cd11586">
    <property type="entry name" value="VbhA_like"/>
    <property type="match status" value="1"/>
</dbReference>
<gene>
    <name evidence="2" type="ORF">E4P82_18605</name>
</gene>
<reference evidence="2 3" key="1">
    <citation type="submission" date="2019-03" db="EMBL/GenBank/DDBJ databases">
        <title>Metabolic reconstructions from genomes of highly enriched 'Candidatus Accumulibacter' and 'Candidatus Competibacter' bioreactor populations.</title>
        <authorList>
            <person name="Annavajhala M.K."/>
            <person name="Welles L."/>
            <person name="Abbas B."/>
            <person name="Sorokin D."/>
            <person name="Park H."/>
            <person name="Van Loosdrecht M."/>
            <person name="Chandran K."/>
        </authorList>
    </citation>
    <scope>NUCLEOTIDE SEQUENCE [LARGE SCALE GENOMIC DNA]</scope>
    <source>
        <strain evidence="2 3">SBR_G</strain>
    </source>
</reference>
<sequence>MPNEQEIRFNLKAVENAVAQQRLEGLEVPLEVIEDMKRAARGEIDIADGIRNTYEKFAHGEVRGPGSLP</sequence>
<accession>A0ABX1TNM1</accession>
<proteinExistence type="predicted"/>
<protein>
    <submittedName>
        <fullName evidence="2">Antitoxin</fullName>
    </submittedName>
</protein>
<dbReference type="Proteomes" id="UP000760480">
    <property type="component" value="Unassembled WGS sequence"/>
</dbReference>
<name>A0ABX1TNM1_9GAMM</name>
<dbReference type="InterPro" id="IPR043038">
    <property type="entry name" value="VbhA_sf"/>
</dbReference>
<dbReference type="EMBL" id="SPMZ01000074">
    <property type="protein sequence ID" value="NMQ21023.1"/>
    <property type="molecule type" value="Genomic_DNA"/>
</dbReference>
<evidence type="ECO:0000259" key="1">
    <source>
        <dbReference type="Pfam" id="PF18495"/>
    </source>
</evidence>
<comment type="caution">
    <text evidence="2">The sequence shown here is derived from an EMBL/GenBank/DDBJ whole genome shotgun (WGS) entry which is preliminary data.</text>
</comment>
<dbReference type="Pfam" id="PF18495">
    <property type="entry name" value="VbhA"/>
    <property type="match status" value="1"/>
</dbReference>
<dbReference type="RefSeq" id="WP_169250290.1">
    <property type="nucleotide sequence ID" value="NZ_SPMZ01000074.1"/>
</dbReference>
<dbReference type="InterPro" id="IPR033788">
    <property type="entry name" value="VbhA-like"/>
</dbReference>
<evidence type="ECO:0000313" key="3">
    <source>
        <dbReference type="Proteomes" id="UP000760480"/>
    </source>
</evidence>